<dbReference type="AlphaFoldDB" id="A0A8B8CWF5"/>
<feature type="region of interest" description="Disordered" evidence="3">
    <location>
        <begin position="273"/>
        <end position="296"/>
    </location>
</feature>
<dbReference type="GO" id="GO:0035253">
    <property type="term" value="C:ciliary rootlet"/>
    <property type="evidence" value="ECO:0007669"/>
    <property type="project" value="TreeGrafter"/>
</dbReference>
<dbReference type="GeneID" id="111122642"/>
<reference evidence="6" key="1">
    <citation type="submission" date="2025-08" db="UniProtKB">
        <authorList>
            <consortium name="RefSeq"/>
        </authorList>
    </citation>
    <scope>IDENTIFICATION</scope>
    <source>
        <tissue evidence="6">Whole sample</tissue>
    </source>
</reference>
<name>A0A8B8CWF5_CRAVI</name>
<feature type="coiled-coil region" evidence="2">
    <location>
        <begin position="16"/>
        <end position="68"/>
    </location>
</feature>
<protein>
    <submittedName>
        <fullName evidence="6">Coiled-coil domain-containing protein 151-like</fullName>
    </submittedName>
</protein>
<evidence type="ECO:0000313" key="6">
    <source>
        <dbReference type="RefSeq" id="XP_022320197.1"/>
    </source>
</evidence>
<feature type="compositionally biased region" description="Polar residues" evidence="3">
    <location>
        <begin position="489"/>
        <end position="500"/>
    </location>
</feature>
<dbReference type="GO" id="GO:0036064">
    <property type="term" value="C:ciliary basal body"/>
    <property type="evidence" value="ECO:0007669"/>
    <property type="project" value="TreeGrafter"/>
</dbReference>
<evidence type="ECO:0000313" key="5">
    <source>
        <dbReference type="Proteomes" id="UP000694844"/>
    </source>
</evidence>
<dbReference type="Proteomes" id="UP000694844">
    <property type="component" value="Chromosome 3"/>
</dbReference>
<evidence type="ECO:0000259" key="4">
    <source>
        <dbReference type="Pfam" id="PF21773"/>
    </source>
</evidence>
<dbReference type="RefSeq" id="XP_022320197.1">
    <property type="nucleotide sequence ID" value="XM_022464489.1"/>
</dbReference>
<organism evidence="5 6">
    <name type="scientific">Crassostrea virginica</name>
    <name type="common">Eastern oyster</name>
    <dbReference type="NCBI Taxonomy" id="6565"/>
    <lineage>
        <taxon>Eukaryota</taxon>
        <taxon>Metazoa</taxon>
        <taxon>Spiralia</taxon>
        <taxon>Lophotrochozoa</taxon>
        <taxon>Mollusca</taxon>
        <taxon>Bivalvia</taxon>
        <taxon>Autobranchia</taxon>
        <taxon>Pteriomorphia</taxon>
        <taxon>Ostreida</taxon>
        <taxon>Ostreoidea</taxon>
        <taxon>Ostreidae</taxon>
        <taxon>Crassostrea</taxon>
    </lineage>
</organism>
<feature type="compositionally biased region" description="Basic residues" evidence="3">
    <location>
        <begin position="535"/>
        <end position="547"/>
    </location>
</feature>
<dbReference type="GO" id="GO:0003341">
    <property type="term" value="P:cilium movement"/>
    <property type="evidence" value="ECO:0007669"/>
    <property type="project" value="InterPro"/>
</dbReference>
<feature type="domain" description="ODAD1 central coiled coil region" evidence="4">
    <location>
        <begin position="154"/>
        <end position="421"/>
    </location>
</feature>
<feature type="compositionally biased region" description="Acidic residues" evidence="3">
    <location>
        <begin position="504"/>
        <end position="516"/>
    </location>
</feature>
<dbReference type="GO" id="GO:0036158">
    <property type="term" value="P:outer dynein arm assembly"/>
    <property type="evidence" value="ECO:0007669"/>
    <property type="project" value="InterPro"/>
</dbReference>
<feature type="coiled-coil region" evidence="2">
    <location>
        <begin position="110"/>
        <end position="137"/>
    </location>
</feature>
<keyword evidence="5" id="KW-1185">Reference proteome</keyword>
<proteinExistence type="predicted"/>
<accession>A0A8B8CWF5</accession>
<sequence>MPSGAGLLQRPINEQIDELKSKIALLEGDRKAYYETSQFAMKKNRETILKLRKENKEVRKKLSDSLSQDQHVINKAFQDRPVERASMKNKSGRQAITVMDHKVCDTMKRLNALKHQSAQKQKRLEKLQTEYQQMVDDSSEAVATDKGESKDAQSMRYLENSYDKTKLKIDEASHLKRIYEDIKRKLEVEAGNFPSILDCMEAEIRNTKAELKELRAMHDDAHISKEAAQQELAKHEKVVYTERKQREVELQKMKKEAEEKKMQHERIERRIAQRGSIQQDELSPQEKQALQGEEQQQKITTYEEAFKRIKEATGVSDTMEVVRRFEGQEDTTKHLEALQKDNEKQITRLKEEKEKLQMEFEEMKYTGDAKLSSGERMLEEFQSHLQKEDDRRSLAENNLNRNSHIMVSVKAGVEHLADKLHHLKASKGHVPTAQIPPTSDEYVLDQLSTCEEKLLKLLEELDGKDLQEITKQMEEEEFHTSIEGKLPQYNTRVKLPTTQRDMVYDDDEDSGDDDTDVPNRNAIKKQSQFIVDSKTKRRTTKKKKKTK</sequence>
<dbReference type="Pfam" id="PF21773">
    <property type="entry name" value="ODAD1_CC"/>
    <property type="match status" value="1"/>
</dbReference>
<evidence type="ECO:0000256" key="3">
    <source>
        <dbReference type="SAM" id="MobiDB-lite"/>
    </source>
</evidence>
<feature type="coiled-coil region" evidence="2">
    <location>
        <begin position="197"/>
        <end position="270"/>
    </location>
</feature>
<dbReference type="InterPro" id="IPR033192">
    <property type="entry name" value="ODAD3"/>
</dbReference>
<evidence type="ECO:0000256" key="1">
    <source>
        <dbReference type="ARBA" id="ARBA00023054"/>
    </source>
</evidence>
<dbReference type="OrthoDB" id="10255247at2759"/>
<feature type="region of interest" description="Disordered" evidence="3">
    <location>
        <begin position="489"/>
        <end position="547"/>
    </location>
</feature>
<dbReference type="PANTHER" id="PTHR46518:SF1">
    <property type="entry name" value="OUTER DYNEIN ARM-DOCKING COMPLEX SUBUNIT 3"/>
    <property type="match status" value="1"/>
</dbReference>
<dbReference type="PANTHER" id="PTHR46518">
    <property type="entry name" value="COILED-COIL DOMAIN-CONTAINING PROTEIN 151"/>
    <property type="match status" value="1"/>
</dbReference>
<gene>
    <name evidence="6" type="primary">LOC111122642</name>
</gene>
<dbReference type="GO" id="GO:0097542">
    <property type="term" value="C:ciliary tip"/>
    <property type="evidence" value="ECO:0007669"/>
    <property type="project" value="TreeGrafter"/>
</dbReference>
<dbReference type="KEGG" id="cvn:111122642"/>
<feature type="compositionally biased region" description="Polar residues" evidence="3">
    <location>
        <begin position="275"/>
        <end position="296"/>
    </location>
</feature>
<dbReference type="InterPro" id="IPR049258">
    <property type="entry name" value="ODAD1_CC"/>
</dbReference>
<feature type="coiled-coil region" evidence="2">
    <location>
        <begin position="332"/>
        <end position="398"/>
    </location>
</feature>
<keyword evidence="1 2" id="KW-0175">Coiled coil</keyword>
<evidence type="ECO:0000256" key="2">
    <source>
        <dbReference type="SAM" id="Coils"/>
    </source>
</evidence>